<organism evidence="1 2">
    <name type="scientific">Podarcis lilfordi</name>
    <name type="common">Lilford's wall lizard</name>
    <dbReference type="NCBI Taxonomy" id="74358"/>
    <lineage>
        <taxon>Eukaryota</taxon>
        <taxon>Metazoa</taxon>
        <taxon>Chordata</taxon>
        <taxon>Craniata</taxon>
        <taxon>Vertebrata</taxon>
        <taxon>Euteleostomi</taxon>
        <taxon>Lepidosauria</taxon>
        <taxon>Squamata</taxon>
        <taxon>Bifurcata</taxon>
        <taxon>Unidentata</taxon>
        <taxon>Episquamata</taxon>
        <taxon>Laterata</taxon>
        <taxon>Lacertibaenia</taxon>
        <taxon>Lacertidae</taxon>
        <taxon>Podarcis</taxon>
    </lineage>
</organism>
<evidence type="ECO:0000313" key="2">
    <source>
        <dbReference type="Proteomes" id="UP001178461"/>
    </source>
</evidence>
<dbReference type="AlphaFoldDB" id="A0AA35KXM0"/>
<evidence type="ECO:0000313" key="1">
    <source>
        <dbReference type="EMBL" id="CAI5786105.1"/>
    </source>
</evidence>
<protein>
    <submittedName>
        <fullName evidence="1">Uncharacterized protein</fullName>
    </submittedName>
</protein>
<reference evidence="1" key="1">
    <citation type="submission" date="2022-12" db="EMBL/GenBank/DDBJ databases">
        <authorList>
            <person name="Alioto T."/>
            <person name="Alioto T."/>
            <person name="Gomez Garrido J."/>
        </authorList>
    </citation>
    <scope>NUCLEOTIDE SEQUENCE</scope>
</reference>
<dbReference type="EMBL" id="OX395135">
    <property type="protein sequence ID" value="CAI5786105.1"/>
    <property type="molecule type" value="Genomic_DNA"/>
</dbReference>
<name>A0AA35KXM0_9SAUR</name>
<accession>A0AA35KXM0</accession>
<dbReference type="Proteomes" id="UP001178461">
    <property type="component" value="Chromosome 10"/>
</dbReference>
<keyword evidence="2" id="KW-1185">Reference proteome</keyword>
<proteinExistence type="predicted"/>
<sequence>MAGFPVGINWDFNLREFATRSRSDFPARGPRLWNSWVFLDAHLCPSTGFPRASDCARGGSLSSSHPPSSPGSSFINSFLLAPRSGGDPLVFQNKYKSTVDRASVAALNPPPSPLRPNGKHLLPLGSSRVFTCTDKSQIRPRFSFGFPSSDIFEPPCRRKQAVGSQKD</sequence>
<gene>
    <name evidence="1" type="ORF">PODLI_1B041155</name>
</gene>